<dbReference type="Proteomes" id="UP000299211">
    <property type="component" value="Unassembled WGS sequence"/>
</dbReference>
<dbReference type="RefSeq" id="WP_010981599.1">
    <property type="nucleotide sequence ID" value="NZ_BAABTN010000051.1"/>
</dbReference>
<proteinExistence type="predicted"/>
<gene>
    <name evidence="2" type="ORF">SAV14893_094490</name>
    <name evidence="3" type="ORF">SAV31267_098180</name>
</gene>
<sequence>MKIRRILTWLAATAATTALILFGASPASATVYWQTYSTNSNWHCGPTTKTPLSNYVVFQTCIVVTPDKTKGQAVLIVTNSSTKDVILRQGEVHSDELYGVNGYSTCTYDYTLSSGQSRACFGPTVAFSTCGDGYAWGVLHANSFDYAMGTETVRFVTTC</sequence>
<organism evidence="2 5">
    <name type="scientific">Streptomyces avermitilis</name>
    <dbReference type="NCBI Taxonomy" id="33903"/>
    <lineage>
        <taxon>Bacteria</taxon>
        <taxon>Bacillati</taxon>
        <taxon>Actinomycetota</taxon>
        <taxon>Actinomycetes</taxon>
        <taxon>Kitasatosporales</taxon>
        <taxon>Streptomycetaceae</taxon>
        <taxon>Streptomyces</taxon>
    </lineage>
</organism>
<evidence type="ECO:0000313" key="4">
    <source>
        <dbReference type="Proteomes" id="UP000299211"/>
    </source>
</evidence>
<name>A0A4D4ME12_STRAX</name>
<dbReference type="EMBL" id="BJHX01000003">
    <property type="protein sequence ID" value="GDY70056.1"/>
    <property type="molecule type" value="Genomic_DNA"/>
</dbReference>
<reference evidence="2 5" key="2">
    <citation type="submission" date="2019-04" db="EMBL/GenBank/DDBJ databases">
        <title>Draft genome sequences of Streptomyces avermitilis NBRC 14893.</title>
        <authorList>
            <person name="Komaki H."/>
            <person name="Tamura T."/>
            <person name="Hosoyama A."/>
        </authorList>
    </citation>
    <scope>NUCLEOTIDE SEQUENCE [LARGE SCALE GENOMIC DNA]</scope>
    <source>
        <strain evidence="2 5">NBRC 14893</strain>
    </source>
</reference>
<comment type="caution">
    <text evidence="2">The sequence shown here is derived from an EMBL/GenBank/DDBJ whole genome shotgun (WGS) entry which is preliminary data.</text>
</comment>
<evidence type="ECO:0008006" key="6">
    <source>
        <dbReference type="Google" id="ProtNLM"/>
    </source>
</evidence>
<evidence type="ECO:0000313" key="3">
    <source>
        <dbReference type="EMBL" id="GDY80333.1"/>
    </source>
</evidence>
<dbReference type="OMA" id="WECSRER"/>
<accession>A0A4D4ME12</accession>
<feature type="signal peptide" evidence="1">
    <location>
        <begin position="1"/>
        <end position="29"/>
    </location>
</feature>
<dbReference type="EMBL" id="BJHY01000002">
    <property type="protein sequence ID" value="GDY80333.1"/>
    <property type="molecule type" value="Genomic_DNA"/>
</dbReference>
<evidence type="ECO:0000313" key="2">
    <source>
        <dbReference type="EMBL" id="GDY70056.1"/>
    </source>
</evidence>
<dbReference type="GeneID" id="41537353"/>
<dbReference type="Proteomes" id="UP000302139">
    <property type="component" value="Unassembled WGS sequence"/>
</dbReference>
<reference evidence="3 4" key="1">
    <citation type="submission" date="2019-04" db="EMBL/GenBank/DDBJ databases">
        <title>Draft genome sequences of Streptomyces avermitilis ATCC 31267.</title>
        <authorList>
            <person name="Komaki H."/>
            <person name="Tamura T."/>
            <person name="Hosoyama A."/>
        </authorList>
    </citation>
    <scope>NUCLEOTIDE SEQUENCE [LARGE SCALE GENOMIC DNA]</scope>
    <source>
        <strain evidence="3 4">ATCC 31267</strain>
    </source>
</reference>
<evidence type="ECO:0000256" key="1">
    <source>
        <dbReference type="SAM" id="SignalP"/>
    </source>
</evidence>
<protein>
    <recommendedName>
        <fullName evidence="6">Secreted protein</fullName>
    </recommendedName>
</protein>
<feature type="chain" id="PRO_5036356320" description="Secreted protein" evidence="1">
    <location>
        <begin position="30"/>
        <end position="159"/>
    </location>
</feature>
<evidence type="ECO:0000313" key="5">
    <source>
        <dbReference type="Proteomes" id="UP000302139"/>
    </source>
</evidence>
<keyword evidence="1" id="KW-0732">Signal</keyword>
<dbReference type="AlphaFoldDB" id="A0A4D4ME12"/>